<dbReference type="Gene3D" id="3.40.50.300">
    <property type="entry name" value="P-loop containing nucleotide triphosphate hydrolases"/>
    <property type="match status" value="1"/>
</dbReference>
<dbReference type="VEuPathDB" id="TriTrypDB:Tc_MARK_4909"/>
<gene>
    <name evidence="2" type="ORF">C4B63_4g186</name>
</gene>
<dbReference type="VEuPathDB" id="TriTrypDB:TcG_03283"/>
<sequence>MKTSLGFQPSEEDDIKCFLADIQYRLSLHCCRVLAQLTAHTGKSFLTLARRGRSPTRLGMGGERAEDIGKRDEFSMHEEAYRSVLSAITASCTLGHRSCHALWGPRGCGEHRILRLVAKECRQRDGTLVLYLNGDTLNGDEDGLSSIANQILAFLKSPQSSRLRAADWSLRSGTFDFGLLFGFPKLLQRDVAASGERKSDNDDADTTTRRRTTANRQNKSGKENDKKATRKRFRSPSPIDSGSEDESIDGDESLLLVTSTMACATGGFSSALPALQRSLLLMKSYGTNLVVCIRRVERFGIWCDQLLYVLSGLMHESDGRGGGMSLVMTSSTPDIRQLEKRLSSRLTCETRCIPLLPWTADRVTRACLVEVKESLQSLLESRAAAKKRESKKKKTLSSETSLRSRVETLLFPHTGWRFDVVNAAQEGWKQQGSETLGPFTASSNAEAQLLVGTMLEMLTAVIAELDSAFKFQDESVNDSCFARRITQASGQLRSLGATAGRVMTSVTSAFGDVCSGSLAFLHETSRRKIILWLTGRLKKSGGSKSLRGTFTTAPEAVRALWLSTSSKKPFRNGTGATAVTAASASSLSFRGPQPLFDELLSDCRLVDLGYCSRETFLLLVYVYLRHEAGVARTVVDLLEDVSSSMGTQAAAALDRASFRVAIADLHRWRIISVAGGGDVGIVSLRGSSARLREFLQSVLRRADYCASVLGLEAREMTRLRSLV</sequence>
<evidence type="ECO:0000313" key="3">
    <source>
        <dbReference type="Proteomes" id="UP000246121"/>
    </source>
</evidence>
<dbReference type="Proteomes" id="UP000246121">
    <property type="component" value="Unassembled WGS sequence"/>
</dbReference>
<dbReference type="VEuPathDB" id="TriTrypDB:C3747_18g160"/>
<accession>A0A2V2VYY4</accession>
<dbReference type="VEuPathDB" id="TriTrypDB:TcCLB.511277.92"/>
<dbReference type="AlphaFoldDB" id="A0A2V2VYY4"/>
<dbReference type="VEuPathDB" id="TriTrypDB:BCY84_18769"/>
<dbReference type="VEuPathDB" id="TriTrypDB:ECC02_001079"/>
<feature type="region of interest" description="Disordered" evidence="1">
    <location>
        <begin position="192"/>
        <end position="248"/>
    </location>
</feature>
<dbReference type="VEuPathDB" id="TriTrypDB:TcCL_NonESM01272"/>
<dbReference type="VEuPathDB" id="TriTrypDB:TCSYLVIO_006199"/>
<comment type="caution">
    <text evidence="2">The sequence shown here is derived from an EMBL/GenBank/DDBJ whole genome shotgun (WGS) entry which is preliminary data.</text>
</comment>
<dbReference type="VEuPathDB" id="TriTrypDB:TcBrA4_0084160"/>
<reference evidence="2 3" key="1">
    <citation type="journal article" date="2018" name="Microb. Genom.">
        <title>Expanding an expanded genome: long-read sequencing of Trypanosoma cruzi.</title>
        <authorList>
            <person name="Berna L."/>
            <person name="Rodriguez M."/>
            <person name="Chiribao M.L."/>
            <person name="Parodi-Talice A."/>
            <person name="Pita S."/>
            <person name="Rijo G."/>
            <person name="Alvarez-Valin F."/>
            <person name="Robello C."/>
        </authorList>
    </citation>
    <scope>NUCLEOTIDE SEQUENCE [LARGE SCALE GENOMIC DNA]</scope>
    <source>
        <strain evidence="2 3">Dm28c</strain>
    </source>
</reference>
<evidence type="ECO:0000313" key="2">
    <source>
        <dbReference type="EMBL" id="PWV01578.1"/>
    </source>
</evidence>
<evidence type="ECO:0000256" key="1">
    <source>
        <dbReference type="SAM" id="MobiDB-lite"/>
    </source>
</evidence>
<dbReference type="EMBL" id="PRFA01000004">
    <property type="protein sequence ID" value="PWV01578.1"/>
    <property type="molecule type" value="Genomic_DNA"/>
</dbReference>
<organism evidence="2 3">
    <name type="scientific">Trypanosoma cruzi</name>
    <dbReference type="NCBI Taxonomy" id="5693"/>
    <lineage>
        <taxon>Eukaryota</taxon>
        <taxon>Discoba</taxon>
        <taxon>Euglenozoa</taxon>
        <taxon>Kinetoplastea</taxon>
        <taxon>Metakinetoplastina</taxon>
        <taxon>Trypanosomatida</taxon>
        <taxon>Trypanosomatidae</taxon>
        <taxon>Trypanosoma</taxon>
        <taxon>Schizotrypanum</taxon>
    </lineage>
</organism>
<dbReference type="VEuPathDB" id="TriTrypDB:TCDM_02371"/>
<protein>
    <submittedName>
        <fullName evidence="2">Uncharacterized protein</fullName>
    </submittedName>
</protein>
<name>A0A2V2VYY4_TRYCR</name>
<dbReference type="InterPro" id="IPR027417">
    <property type="entry name" value="P-loop_NTPase"/>
</dbReference>
<proteinExistence type="predicted"/>
<dbReference type="VEuPathDB" id="TriTrypDB:TcCLB.506357.20"/>
<dbReference type="VEuPathDB" id="TriTrypDB:C4B63_4g186"/>